<protein>
    <submittedName>
        <fullName evidence="1">Uncharacterized protein</fullName>
    </submittedName>
</protein>
<dbReference type="InterPro" id="IPR043749">
    <property type="entry name" value="DUF5694"/>
</dbReference>
<dbReference type="eggNOG" id="ENOG5032SV6">
    <property type="taxonomic scope" value="Bacteria"/>
</dbReference>
<dbReference type="Proteomes" id="UP000027822">
    <property type="component" value="Unassembled WGS sequence"/>
</dbReference>
<organism evidence="1 2">
    <name type="scientific">Bacillus manliponensis</name>
    <dbReference type="NCBI Taxonomy" id="574376"/>
    <lineage>
        <taxon>Bacteria</taxon>
        <taxon>Bacillati</taxon>
        <taxon>Bacillota</taxon>
        <taxon>Bacilli</taxon>
        <taxon>Bacillales</taxon>
        <taxon>Bacillaceae</taxon>
        <taxon>Bacillus</taxon>
        <taxon>Bacillus cereus group</taxon>
    </lineage>
</organism>
<reference evidence="1 2" key="1">
    <citation type="submission" date="2014-06" db="EMBL/GenBank/DDBJ databases">
        <title>Draft genome sequence of Bacillus manliponensis JCM 15802 (MCCC 1A00708).</title>
        <authorList>
            <person name="Lai Q."/>
            <person name="Liu Y."/>
            <person name="Shao Z."/>
        </authorList>
    </citation>
    <scope>NUCLEOTIDE SEQUENCE [LARGE SCALE GENOMIC DNA]</scope>
    <source>
        <strain evidence="1 2">JCM 15802</strain>
    </source>
</reference>
<evidence type="ECO:0000313" key="2">
    <source>
        <dbReference type="Proteomes" id="UP000027822"/>
    </source>
</evidence>
<sequence length="227" mass="26199">MNATNEIILVGTFHFEQAVERLQGKENEIIELVEHLAASSPTKLALEWEKDNNIELNEKYHRNINQLEMNEVEQIGFRLGRKLGLKEVFAVNWEGHITAQDMMSLNETIQGSYPNILHKIKAYVEECNKVSGEEKLIHSYIALNNEKSIKKLEEMYLSFVQVNSGEGEIGITFLNKWVERELKIFRNVIEVSEASGERVLLLVGSDHVWMLKNLFEGIGWRVINPFE</sequence>
<dbReference type="Pfam" id="PF18950">
    <property type="entry name" value="DUF5694"/>
    <property type="match status" value="1"/>
</dbReference>
<dbReference type="EMBL" id="JOTN01000003">
    <property type="protein sequence ID" value="KEK20729.1"/>
    <property type="molecule type" value="Genomic_DNA"/>
</dbReference>
<dbReference type="AlphaFoldDB" id="A0A073K078"/>
<evidence type="ECO:0000313" key="1">
    <source>
        <dbReference type="EMBL" id="KEK20729.1"/>
    </source>
</evidence>
<dbReference type="STRING" id="574376.BAMA_15095"/>
<gene>
    <name evidence="1" type="ORF">BAMA_15095</name>
</gene>
<accession>A0A073K078</accession>
<dbReference type="RefSeq" id="WP_034637078.1">
    <property type="nucleotide sequence ID" value="NZ_CBCSJC010000020.1"/>
</dbReference>
<name>A0A073K078_9BACI</name>
<keyword evidence="2" id="KW-1185">Reference proteome</keyword>
<proteinExistence type="predicted"/>
<comment type="caution">
    <text evidence="1">The sequence shown here is derived from an EMBL/GenBank/DDBJ whole genome shotgun (WGS) entry which is preliminary data.</text>
</comment>
<dbReference type="OrthoDB" id="2080342at2"/>